<sequence>MPVAREAPPAPVVFGIATDSLEIVEGVVESGETISTLLGDYNIGLTQVHDLSQKANDVFSLRKMRAKRPYTLLCARDGARTARYFIYEPNETQYVIYDLRDSLAVTLCQREVDIVERELVGEIHGSLYKSILDAGGSAGLVDQLADIYAWRLDLNHVQPGDTFKLIFESKQIEGKTIADGKLKGAYILHQGKPLYAIALDQGKGVSYFDQEGKSFKKAFLKEPVEFSRISSRYTKRRFHPVQRRYKPHLGTDFAARRGTPIRTVGDGVVVEATRTRGNGNYVKIRHDKTYTTQYLHMSKFAKGIRRGVRVTMGQTIGYVGSTGLSTGPHLCYRFWKNGRQVDALKVKLPLAEPVREEFQDVFLARKDSIIGRMEAMDVNQAKTEMLAAQDAEPENSI</sequence>
<dbReference type="PANTHER" id="PTHR21666:SF288">
    <property type="entry name" value="CELL DIVISION PROTEIN YTFB"/>
    <property type="match status" value="1"/>
</dbReference>
<evidence type="ECO:0000256" key="4">
    <source>
        <dbReference type="ARBA" id="ARBA00022723"/>
    </source>
</evidence>
<evidence type="ECO:0000259" key="9">
    <source>
        <dbReference type="Pfam" id="PF19425"/>
    </source>
</evidence>
<comment type="cofactor">
    <cofactor evidence="1">
        <name>Zn(2+)</name>
        <dbReference type="ChEBI" id="CHEBI:29105"/>
    </cofactor>
</comment>
<dbReference type="AlphaFoldDB" id="A0A8J3G9C2"/>
<evidence type="ECO:0000256" key="6">
    <source>
        <dbReference type="ARBA" id="ARBA00022833"/>
    </source>
</evidence>
<dbReference type="InterPro" id="IPR045834">
    <property type="entry name" value="Csd3_N2"/>
</dbReference>
<dbReference type="InterPro" id="IPR016047">
    <property type="entry name" value="M23ase_b-sheet_dom"/>
</dbReference>
<dbReference type="InterPro" id="IPR050570">
    <property type="entry name" value="Cell_wall_metabolism_enzyme"/>
</dbReference>
<comment type="subcellular location">
    <subcellularLocation>
        <location evidence="2">Cell envelope</location>
    </subcellularLocation>
</comment>
<proteinExistence type="predicted"/>
<dbReference type="PANTHER" id="PTHR21666">
    <property type="entry name" value="PEPTIDASE-RELATED"/>
    <property type="match status" value="1"/>
</dbReference>
<comment type="caution">
    <text evidence="10">The sequence shown here is derived from an EMBL/GenBank/DDBJ whole genome shotgun (WGS) entry which is preliminary data.</text>
</comment>
<evidence type="ECO:0000259" key="8">
    <source>
        <dbReference type="Pfam" id="PF01551"/>
    </source>
</evidence>
<accession>A0A8J3G9C2</accession>
<dbReference type="InterPro" id="IPR011055">
    <property type="entry name" value="Dup_hybrid_motif"/>
</dbReference>
<dbReference type="GO" id="GO:0006508">
    <property type="term" value="P:proteolysis"/>
    <property type="evidence" value="ECO:0007669"/>
    <property type="project" value="UniProtKB-KW"/>
</dbReference>
<feature type="domain" description="M23ase beta-sheet core" evidence="8">
    <location>
        <begin position="247"/>
        <end position="342"/>
    </location>
</feature>
<dbReference type="GO" id="GO:0046872">
    <property type="term" value="F:metal ion binding"/>
    <property type="evidence" value="ECO:0007669"/>
    <property type="project" value="UniProtKB-KW"/>
</dbReference>
<evidence type="ECO:0000313" key="10">
    <source>
        <dbReference type="EMBL" id="GHB62157.1"/>
    </source>
</evidence>
<keyword evidence="7" id="KW-0482">Metalloprotease</keyword>
<keyword evidence="5" id="KW-0378">Hydrolase</keyword>
<evidence type="ECO:0000256" key="5">
    <source>
        <dbReference type="ARBA" id="ARBA00022801"/>
    </source>
</evidence>
<evidence type="ECO:0000256" key="1">
    <source>
        <dbReference type="ARBA" id="ARBA00001947"/>
    </source>
</evidence>
<dbReference type="GO" id="GO:0004222">
    <property type="term" value="F:metalloendopeptidase activity"/>
    <property type="evidence" value="ECO:0007669"/>
    <property type="project" value="TreeGrafter"/>
</dbReference>
<dbReference type="CDD" id="cd12797">
    <property type="entry name" value="M23_peptidase"/>
    <property type="match status" value="1"/>
</dbReference>
<reference evidence="10 11" key="1">
    <citation type="journal article" date="2014" name="Int. J. Syst. Evol. Microbiol.">
        <title>Complete genome sequence of Corynebacterium casei LMG S-19264T (=DSM 44701T), isolated from a smear-ripened cheese.</title>
        <authorList>
            <consortium name="US DOE Joint Genome Institute (JGI-PGF)"/>
            <person name="Walter F."/>
            <person name="Albersmeier A."/>
            <person name="Kalinowski J."/>
            <person name="Ruckert C."/>
        </authorList>
    </citation>
    <scope>NUCLEOTIDE SEQUENCE [LARGE SCALE GENOMIC DNA]</scope>
    <source>
        <strain evidence="10 11">KCTC 12866</strain>
    </source>
</reference>
<dbReference type="Proteomes" id="UP000598271">
    <property type="component" value="Unassembled WGS sequence"/>
</dbReference>
<evidence type="ECO:0000256" key="3">
    <source>
        <dbReference type="ARBA" id="ARBA00022670"/>
    </source>
</evidence>
<dbReference type="Gene3D" id="3.10.450.350">
    <property type="match status" value="1"/>
</dbReference>
<keyword evidence="11" id="KW-1185">Reference proteome</keyword>
<dbReference type="GO" id="GO:0030313">
    <property type="term" value="C:cell envelope"/>
    <property type="evidence" value="ECO:0007669"/>
    <property type="project" value="UniProtKB-SubCell"/>
</dbReference>
<organism evidence="10 11">
    <name type="scientific">Persicitalea jodogahamensis</name>
    <dbReference type="NCBI Taxonomy" id="402147"/>
    <lineage>
        <taxon>Bacteria</taxon>
        <taxon>Pseudomonadati</taxon>
        <taxon>Bacteroidota</taxon>
        <taxon>Cytophagia</taxon>
        <taxon>Cytophagales</taxon>
        <taxon>Spirosomataceae</taxon>
        <taxon>Persicitalea</taxon>
    </lineage>
</organism>
<gene>
    <name evidence="10" type="ORF">GCM10007390_14880</name>
</gene>
<evidence type="ECO:0000256" key="7">
    <source>
        <dbReference type="ARBA" id="ARBA00023049"/>
    </source>
</evidence>
<dbReference type="Pfam" id="PF19425">
    <property type="entry name" value="Csd3_N2"/>
    <property type="match status" value="1"/>
</dbReference>
<protein>
    <submittedName>
        <fullName evidence="10">Peptidase M23</fullName>
    </submittedName>
</protein>
<dbReference type="SUPFAM" id="SSF51261">
    <property type="entry name" value="Duplicated hybrid motif"/>
    <property type="match status" value="1"/>
</dbReference>
<dbReference type="EMBL" id="BMXF01000001">
    <property type="protein sequence ID" value="GHB62157.1"/>
    <property type="molecule type" value="Genomic_DNA"/>
</dbReference>
<evidence type="ECO:0000256" key="2">
    <source>
        <dbReference type="ARBA" id="ARBA00004196"/>
    </source>
</evidence>
<evidence type="ECO:0000313" key="11">
    <source>
        <dbReference type="Proteomes" id="UP000598271"/>
    </source>
</evidence>
<keyword evidence="4" id="KW-0479">Metal-binding</keyword>
<dbReference type="Gene3D" id="2.70.70.10">
    <property type="entry name" value="Glucose Permease (Domain IIA)"/>
    <property type="match status" value="1"/>
</dbReference>
<keyword evidence="6" id="KW-0862">Zinc</keyword>
<dbReference type="Pfam" id="PF01551">
    <property type="entry name" value="Peptidase_M23"/>
    <property type="match status" value="1"/>
</dbReference>
<name>A0A8J3G9C2_9BACT</name>
<feature type="domain" description="Csd3-like second N-terminal" evidence="9">
    <location>
        <begin position="116"/>
        <end position="233"/>
    </location>
</feature>
<keyword evidence="3" id="KW-0645">Protease</keyword>